<dbReference type="InterPro" id="IPR016130">
    <property type="entry name" value="Tyr_Pase_AS"/>
</dbReference>
<dbReference type="InterPro" id="IPR000340">
    <property type="entry name" value="Dual-sp_phosphatase_cat-dom"/>
</dbReference>
<evidence type="ECO:0000259" key="15">
    <source>
        <dbReference type="PROSITE" id="PS50056"/>
    </source>
</evidence>
<dbReference type="SMART" id="SM00195">
    <property type="entry name" value="DSPc"/>
    <property type="match status" value="1"/>
</dbReference>
<dbReference type="InterPro" id="IPR000387">
    <property type="entry name" value="Tyr_Pase_dom"/>
</dbReference>
<accession>A0A176WGL2</accession>
<gene>
    <name evidence="16" type="ORF">AXG93_3384s2070</name>
</gene>
<comment type="caution">
    <text evidence="16">The sequence shown here is derived from an EMBL/GenBank/DDBJ whole genome shotgun (WGS) entry which is preliminary data.</text>
</comment>
<keyword evidence="7" id="KW-0594">Phospholipid biosynthesis</keyword>
<dbReference type="SUPFAM" id="SSF52799">
    <property type="entry name" value="(Phosphotyrosine protein) phosphatases II"/>
    <property type="match status" value="1"/>
</dbReference>
<dbReference type="GO" id="GO:0008962">
    <property type="term" value="F:phosphatidylglycerophosphatase activity"/>
    <property type="evidence" value="ECO:0007669"/>
    <property type="project" value="UniProtKB-EC"/>
</dbReference>
<evidence type="ECO:0000256" key="8">
    <source>
        <dbReference type="ARBA" id="ARBA00023264"/>
    </source>
</evidence>
<dbReference type="InterPro" id="IPR044596">
    <property type="entry name" value="PTPMT1-like"/>
</dbReference>
<dbReference type="PROSITE" id="PS50054">
    <property type="entry name" value="TYR_PHOSPHATASE_DUAL"/>
    <property type="match status" value="1"/>
</dbReference>
<dbReference type="EMBL" id="LVLJ01000986">
    <property type="protein sequence ID" value="OAE31731.1"/>
    <property type="molecule type" value="Genomic_DNA"/>
</dbReference>
<comment type="pathway">
    <text evidence="1">Lipid metabolism.</text>
</comment>
<evidence type="ECO:0000256" key="9">
    <source>
        <dbReference type="ARBA" id="ARBA00024192"/>
    </source>
</evidence>
<feature type="domain" description="Tyrosine-protein phosphatase" evidence="14">
    <location>
        <begin position="68"/>
        <end position="215"/>
    </location>
</feature>
<evidence type="ECO:0000259" key="14">
    <source>
        <dbReference type="PROSITE" id="PS50054"/>
    </source>
</evidence>
<keyword evidence="3" id="KW-0444">Lipid biosynthesis</keyword>
<feature type="region of interest" description="Disordered" evidence="13">
    <location>
        <begin position="292"/>
        <end position="322"/>
    </location>
</feature>
<evidence type="ECO:0000256" key="1">
    <source>
        <dbReference type="ARBA" id="ARBA00005189"/>
    </source>
</evidence>
<dbReference type="GO" id="GO:0008654">
    <property type="term" value="P:phospholipid biosynthetic process"/>
    <property type="evidence" value="ECO:0007669"/>
    <property type="project" value="UniProtKB-KW"/>
</dbReference>
<dbReference type="EC" id="3.1.3.27" evidence="10"/>
<keyword evidence="4" id="KW-0378">Hydrolase</keyword>
<organism evidence="16 17">
    <name type="scientific">Marchantia polymorpha subsp. ruderalis</name>
    <dbReference type="NCBI Taxonomy" id="1480154"/>
    <lineage>
        <taxon>Eukaryota</taxon>
        <taxon>Viridiplantae</taxon>
        <taxon>Streptophyta</taxon>
        <taxon>Embryophyta</taxon>
        <taxon>Marchantiophyta</taxon>
        <taxon>Marchantiopsida</taxon>
        <taxon>Marchantiidae</taxon>
        <taxon>Marchantiales</taxon>
        <taxon>Marchantiaceae</taxon>
        <taxon>Marchantia</taxon>
    </lineage>
</organism>
<evidence type="ECO:0000256" key="10">
    <source>
        <dbReference type="ARBA" id="ARBA00024224"/>
    </source>
</evidence>
<feature type="domain" description="Tyrosine specific protein phosphatases" evidence="15">
    <location>
        <begin position="136"/>
        <end position="204"/>
    </location>
</feature>
<evidence type="ECO:0000256" key="6">
    <source>
        <dbReference type="ARBA" id="ARBA00023098"/>
    </source>
</evidence>
<dbReference type="Gene3D" id="3.90.190.10">
    <property type="entry name" value="Protein tyrosine phosphatase superfamily"/>
    <property type="match status" value="1"/>
</dbReference>
<dbReference type="Pfam" id="PF00782">
    <property type="entry name" value="DSPc"/>
    <property type="match status" value="1"/>
</dbReference>
<comment type="pathway">
    <text evidence="9">Phospholipid metabolism; phosphatidylglycerol biosynthesis; phosphatidylglycerol from CDP-diacylglycerol: step 2/2.</text>
</comment>
<evidence type="ECO:0000256" key="5">
    <source>
        <dbReference type="ARBA" id="ARBA00022912"/>
    </source>
</evidence>
<comment type="similarity">
    <text evidence="2">Belongs to the protein-tyrosine phosphatase family. Non-receptor class dual specificity subfamily.</text>
</comment>
<evidence type="ECO:0000256" key="3">
    <source>
        <dbReference type="ARBA" id="ARBA00022516"/>
    </source>
</evidence>
<evidence type="ECO:0000313" key="17">
    <source>
        <dbReference type="Proteomes" id="UP000077202"/>
    </source>
</evidence>
<dbReference type="InterPro" id="IPR020422">
    <property type="entry name" value="TYR_PHOSPHATASE_DUAL_dom"/>
</dbReference>
<sequence>MNETSIEEGNDETVEWKQIPEVTLSGKEILDLEKSAKRVFVGAGARVLFYPTLLYNVVRNKLQSEFRWWDQIHQYVLLGAVPFPGDVPRLKSQGVRGVVTLNESYETLVPTSLYQKHGIDHLVIPTRDYLFAPSLGDIRRAVAFIHDHVQRGETTYVHCKAGRGRSTTVVLCYLVEHQGMTPMDAFQYVRAKRPRVLLATAQWQAVQEYSKQVGSSFDPQLSPLGPTIHPQMSLLRPRIIPLLGSIFGPDMSVLGLSSGQAQVPPTRLRLPSFFTEEKHSLGMINRVLTITTGNNTTKEETSNDESLDRSKGEDNDVGSSDPIDELPVVVTSLDLAGYRSIEDAGMIGNDLWQVGLYYRVRLIAARNVVNAAGAAKASMDWARLSCLFLGCQAESSRVLAVDSYHPSDVPHTNPLAVPSLLHDQLSMARLSLPLCQSGMVNG</sequence>
<dbReference type="PROSITE" id="PS00383">
    <property type="entry name" value="TYR_PHOSPHATASE_1"/>
    <property type="match status" value="1"/>
</dbReference>
<proteinExistence type="inferred from homology"/>
<dbReference type="FunFam" id="3.90.190.10:FF:000051">
    <property type="entry name" value="Dual specificity phosphatase domain protein"/>
    <property type="match status" value="1"/>
</dbReference>
<protein>
    <recommendedName>
        <fullName evidence="10">phosphatidylglycerophosphatase</fullName>
        <ecNumber evidence="10">3.1.3.27</ecNumber>
    </recommendedName>
</protein>
<evidence type="ECO:0000313" key="16">
    <source>
        <dbReference type="EMBL" id="OAE31731.1"/>
    </source>
</evidence>
<dbReference type="PANTHER" id="PTHR46274:SF6">
    <property type="entry name" value="TYR_PHOSPHATASE_2 DOMAIN-CONTAINING PROTEIN"/>
    <property type="match status" value="1"/>
</dbReference>
<dbReference type="GO" id="GO:0048364">
    <property type="term" value="P:root development"/>
    <property type="evidence" value="ECO:0007669"/>
    <property type="project" value="UniProtKB-ARBA"/>
</dbReference>
<keyword evidence="6" id="KW-0443">Lipid metabolism</keyword>
<comment type="function">
    <text evidence="12">Exhibits phosphatidylglycerophosphate phosphatase activity. Involved in root growth and columella cells organization. May possess protein phosphatase activity.</text>
</comment>
<evidence type="ECO:0000256" key="2">
    <source>
        <dbReference type="ARBA" id="ARBA00008601"/>
    </source>
</evidence>
<evidence type="ECO:0000256" key="13">
    <source>
        <dbReference type="SAM" id="MobiDB-lite"/>
    </source>
</evidence>
<dbReference type="CDD" id="cd14524">
    <property type="entry name" value="PTPMT1"/>
    <property type="match status" value="1"/>
</dbReference>
<evidence type="ECO:0000256" key="4">
    <source>
        <dbReference type="ARBA" id="ARBA00022801"/>
    </source>
</evidence>
<evidence type="ECO:0000256" key="7">
    <source>
        <dbReference type="ARBA" id="ARBA00023209"/>
    </source>
</evidence>
<evidence type="ECO:0000256" key="11">
    <source>
        <dbReference type="ARBA" id="ARBA00050944"/>
    </source>
</evidence>
<dbReference type="Proteomes" id="UP000077202">
    <property type="component" value="Unassembled WGS sequence"/>
</dbReference>
<dbReference type="AlphaFoldDB" id="A0A176WGL2"/>
<name>A0A176WGL2_MARPO</name>
<keyword evidence="8" id="KW-1208">Phospholipid metabolism</keyword>
<reference evidence="16" key="1">
    <citation type="submission" date="2016-03" db="EMBL/GenBank/DDBJ databases">
        <title>Mechanisms controlling the formation of the plant cell surface in tip-growing cells are functionally conserved among land plants.</title>
        <authorList>
            <person name="Honkanen S."/>
            <person name="Jones V.A."/>
            <person name="Morieri G."/>
            <person name="Champion C."/>
            <person name="Hetherington A.J."/>
            <person name="Kelly S."/>
            <person name="Saint-Marcoux D."/>
            <person name="Proust H."/>
            <person name="Prescott H."/>
            <person name="Dolan L."/>
        </authorList>
    </citation>
    <scope>NUCLEOTIDE SEQUENCE [LARGE SCALE GENOMIC DNA]</scope>
    <source>
        <tissue evidence="16">Whole gametophyte</tissue>
    </source>
</reference>
<dbReference type="InterPro" id="IPR029021">
    <property type="entry name" value="Prot-tyrosine_phosphatase-like"/>
</dbReference>
<dbReference type="PROSITE" id="PS50056">
    <property type="entry name" value="TYR_PHOSPHATASE_2"/>
    <property type="match status" value="1"/>
</dbReference>
<keyword evidence="17" id="KW-1185">Reference proteome</keyword>
<dbReference type="GO" id="GO:0004721">
    <property type="term" value="F:phosphoprotein phosphatase activity"/>
    <property type="evidence" value="ECO:0007669"/>
    <property type="project" value="UniProtKB-KW"/>
</dbReference>
<evidence type="ECO:0000256" key="12">
    <source>
        <dbReference type="ARBA" id="ARBA00053902"/>
    </source>
</evidence>
<feature type="compositionally biased region" description="Basic and acidic residues" evidence="13">
    <location>
        <begin position="297"/>
        <end position="314"/>
    </location>
</feature>
<keyword evidence="5" id="KW-0904">Protein phosphatase</keyword>
<dbReference type="PANTHER" id="PTHR46274">
    <property type="entry name" value="PHOSPHATIDYLINOSITOL PHOSPHATASE"/>
    <property type="match status" value="1"/>
</dbReference>
<comment type="catalytic activity">
    <reaction evidence="11">
        <text>a 1,2-diacyl-sn-glycero-3-phospho-(1'-sn-glycero-3'-phosphate) + H2O = a 1,2-diacyl-sn-glycero-3-phospho-(1'-sn-glycerol) + phosphate</text>
        <dbReference type="Rhea" id="RHEA:33751"/>
        <dbReference type="ChEBI" id="CHEBI:15377"/>
        <dbReference type="ChEBI" id="CHEBI:43474"/>
        <dbReference type="ChEBI" id="CHEBI:60110"/>
        <dbReference type="ChEBI" id="CHEBI:64716"/>
        <dbReference type="EC" id="3.1.3.27"/>
    </reaction>
    <physiologicalReaction direction="left-to-right" evidence="11">
        <dbReference type="Rhea" id="RHEA:33752"/>
    </physiologicalReaction>
</comment>